<comment type="caution">
    <text evidence="3">The sequence shown here is derived from an EMBL/GenBank/DDBJ whole genome shotgun (WGS) entry which is preliminary data.</text>
</comment>
<keyword evidence="2" id="KW-0472">Membrane</keyword>
<reference evidence="3" key="1">
    <citation type="submission" date="2021-09" db="EMBL/GenBank/DDBJ databases">
        <title>Fulvivirga sp. isolated from coastal sediment.</title>
        <authorList>
            <person name="Yu H."/>
        </authorList>
    </citation>
    <scope>NUCLEOTIDE SEQUENCE</scope>
    <source>
        <strain evidence="3">1062</strain>
    </source>
</reference>
<sequence length="602" mass="68292">MNLNKLISELRRRNVFKVATAYAIVGWLIIQVVVAITGPLGLPEWVPAFFIIFVAVGFPIALIVAWAFELTPEGLKKTKEIDKTTSIAPSTGKRINRLIIGALSVLILFLLAERVFFAKSTINDTETQVLKASVLDKSIAVLPFDDFNAGGEQEYFADGLTEEILNALAKTPDLQVASRTSSFQFKDRNIDARSIADTLGVAHILEGSVRQSSEKIRITAQLIRASDGFHLWSETYDQSRDDIIQVQEDIAFKIASALETVMDPEELEQMIEAGTQSVEAYQVYLKGKAARINSRLPEANNYFEEAIKLDPQFAEAYYESALLYQSELTPVVLNYGFLDLNYDEKLGLFNDRISNAIKFSDPVTRKSYEANKAFVNLEFRKTLSILNDFLNDRPNDEDALKLAILTSSHLHEREMSLDFNNRLEEIMLKNEENYTAVVANYFWAGEYEGGAKFARTALEKFPYSNELIYQSHRVFLWAGQTEEAADLLERLSKETIGERAVAMAKLRQACAEGNRELAEQIYSSGMISPNIGSQWIALRFLGRDEDAYNLIRPLDESNQLFSLATWLHYPYFDYHMFPNLEKVLAREKHRDLPVQKIQFALQ</sequence>
<gene>
    <name evidence="3" type="ORF">LDX50_30450</name>
</gene>
<dbReference type="InterPro" id="IPR011990">
    <property type="entry name" value="TPR-like_helical_dom_sf"/>
</dbReference>
<keyword evidence="1" id="KW-0802">TPR repeat</keyword>
<keyword evidence="2" id="KW-1133">Transmembrane helix</keyword>
<dbReference type="EMBL" id="JAIXNE010000011">
    <property type="protein sequence ID" value="MCA6079232.1"/>
    <property type="molecule type" value="Genomic_DNA"/>
</dbReference>
<dbReference type="Gene3D" id="1.25.40.10">
    <property type="entry name" value="Tetratricopeptide repeat domain"/>
    <property type="match status" value="2"/>
</dbReference>
<dbReference type="SUPFAM" id="SSF48452">
    <property type="entry name" value="TPR-like"/>
    <property type="match status" value="2"/>
</dbReference>
<evidence type="ECO:0000256" key="1">
    <source>
        <dbReference type="PROSITE-ProRule" id="PRU00339"/>
    </source>
</evidence>
<feature type="transmembrane region" description="Helical" evidence="2">
    <location>
        <begin position="48"/>
        <end position="68"/>
    </location>
</feature>
<evidence type="ECO:0008006" key="5">
    <source>
        <dbReference type="Google" id="ProtNLM"/>
    </source>
</evidence>
<feature type="repeat" description="TPR" evidence="1">
    <location>
        <begin position="280"/>
        <end position="313"/>
    </location>
</feature>
<feature type="transmembrane region" description="Helical" evidence="2">
    <location>
        <begin position="98"/>
        <end position="117"/>
    </location>
</feature>
<feature type="transmembrane region" description="Helical" evidence="2">
    <location>
        <begin position="21"/>
        <end position="42"/>
    </location>
</feature>
<organism evidence="3 4">
    <name type="scientific">Fulvivirga sedimenti</name>
    <dbReference type="NCBI Taxonomy" id="2879465"/>
    <lineage>
        <taxon>Bacteria</taxon>
        <taxon>Pseudomonadati</taxon>
        <taxon>Bacteroidota</taxon>
        <taxon>Cytophagia</taxon>
        <taxon>Cytophagales</taxon>
        <taxon>Fulvivirgaceae</taxon>
        <taxon>Fulvivirga</taxon>
    </lineage>
</organism>
<name>A0A9X1L2G0_9BACT</name>
<dbReference type="AlphaFoldDB" id="A0A9X1L2G0"/>
<keyword evidence="4" id="KW-1185">Reference proteome</keyword>
<evidence type="ECO:0000256" key="2">
    <source>
        <dbReference type="SAM" id="Phobius"/>
    </source>
</evidence>
<protein>
    <recommendedName>
        <fullName evidence="5">FlgO domain-containing protein</fullName>
    </recommendedName>
</protein>
<proteinExistence type="predicted"/>
<evidence type="ECO:0000313" key="3">
    <source>
        <dbReference type="EMBL" id="MCA6079232.1"/>
    </source>
</evidence>
<evidence type="ECO:0000313" key="4">
    <source>
        <dbReference type="Proteomes" id="UP001139409"/>
    </source>
</evidence>
<accession>A0A9X1L2G0</accession>
<dbReference type="PROSITE" id="PS50005">
    <property type="entry name" value="TPR"/>
    <property type="match status" value="1"/>
</dbReference>
<dbReference type="RefSeq" id="WP_225700090.1">
    <property type="nucleotide sequence ID" value="NZ_JAIXNE010000011.1"/>
</dbReference>
<dbReference type="Proteomes" id="UP001139409">
    <property type="component" value="Unassembled WGS sequence"/>
</dbReference>
<dbReference type="InterPro" id="IPR019734">
    <property type="entry name" value="TPR_rpt"/>
</dbReference>
<keyword evidence="2" id="KW-0812">Transmembrane</keyword>